<evidence type="ECO:0000256" key="2">
    <source>
        <dbReference type="ARBA" id="ARBA00022741"/>
    </source>
</evidence>
<dbReference type="STRING" id="1197717.BED41_07430"/>
<sequence>MSSDGPRWHSLIKGTEAQIEALTSDKYLTVVSAGAGTGKTQTLAQRFAWLLASDPECGVGEVLVLTFTKKAAREMQERIKGTLERWYAECPDELAHLKSRIEGIDDAYISTIHSFAMKIIRESGLALDIDPTASIMPAPKADIWWREFASMLSAASEERILAALPAEWRARASELMREPEFIEMLNAFGPEAVAEAAKSCSEKLYCAGQSPESLWEHDDTELTASIESLKELKKDIYELWSRDVFPAILSSPEFSGGGNRKPTKAKEKLAPFIDRWLAAPAASDEALSQFCGELFESVLVPLSGGKIKDAISEALGTGLKEWRDETKALLALAVPPSEGEKRVNALLCRVCAVGWACWDEFRRRENLLSLSDLIFYASEVLNSSADYKRKFKHIMVDEFQDTDPLQDGLIEALWVTPEAESDFNNTLFLVGDQKQSIYRFRHADLTLFRGYIERCRCHGAEGYCKYVSLDQNFRTASGLLEKFNGLFGELWGGGSEIFYEPLLPPQDEDIRERRNASVERPQLELLCAVSPYGDRDEKILMPELRLRLYSELGRRMARMREEGRLIWDKGRGEFRPVRWRDFAVLVPARTEYSMIERAFERLGLPYLLSTNKNYFARGEIGDLVNLISLLAEPENPLFLGGWLASPFSGVSIEEAERMLAAALESRESRKALPLAEVVRREHPELCARLEHLRRTALLSGVSAVILEILREPSFLENYGGLRRRRVNANIIYLAQLAEEYERSQGKSLKGCAEYLLSAASSEGAKEEPDAADEDTDAIQVMTIHASKGLEFPVVALIYADKRGPRSSALQVSKRYGVIAKETPDFLLHEEPGGKNISAMWEMKEESEAESAERDRLWYVGFTRAQDRLILCAAYQESKADAEGGKSPTLLSRTAGVLPPEDISHITEEPEELPKYAPYEAKAQTEGMALKIVSPAKLGRISASAYALISWCPAAYRTVYRQGRTVSWTVKGGEGGGSDFGSLTHWLLARWDFRAESLVRWLPFSREGQGYEAVMRRLPVELRDEFASGAKRREIRELLQRYAQSEECSLFAELASAESPVKLFREMPFRVPDRGTVLVGATDLFWRDDSGLHLRDWKSSSEEYAPSYYYERQLEFYAYALHRFFEPRGGVIPIDSAVIYLRSQDNERKIRLYGAEDFKAVGGLIEAAAIEALSGNFVGKKERCAACPWRTDCEAR</sequence>
<feature type="domain" description="UvrD-like helicase C-terminal" evidence="16">
    <location>
        <begin position="508"/>
        <end position="788"/>
    </location>
</feature>
<keyword evidence="3" id="KW-0227">DNA damage</keyword>
<evidence type="ECO:0000256" key="3">
    <source>
        <dbReference type="ARBA" id="ARBA00022763"/>
    </source>
</evidence>
<keyword evidence="2 14" id="KW-0547">Nucleotide-binding</keyword>
<dbReference type="GO" id="GO:0004527">
    <property type="term" value="F:exonuclease activity"/>
    <property type="evidence" value="ECO:0007669"/>
    <property type="project" value="UniProtKB-KW"/>
</dbReference>
<keyword evidence="7 14" id="KW-0067">ATP-binding</keyword>
<feature type="binding site" evidence="14">
    <location>
        <begin position="33"/>
        <end position="40"/>
    </location>
    <ligand>
        <name>ATP</name>
        <dbReference type="ChEBI" id="CHEBI:30616"/>
    </ligand>
</feature>
<gene>
    <name evidence="17" type="ORF">BED41_07430</name>
</gene>
<evidence type="ECO:0000256" key="14">
    <source>
        <dbReference type="PROSITE-ProRule" id="PRU00560"/>
    </source>
</evidence>
<keyword evidence="18" id="KW-1185">Reference proteome</keyword>
<proteinExistence type="predicted"/>
<evidence type="ECO:0000256" key="11">
    <source>
        <dbReference type="ARBA" id="ARBA00034617"/>
    </source>
</evidence>
<evidence type="ECO:0000256" key="10">
    <source>
        <dbReference type="ARBA" id="ARBA00023235"/>
    </source>
</evidence>
<dbReference type="RefSeq" id="WP_066744494.1">
    <property type="nucleotide sequence ID" value="NZ_CP016757.1"/>
</dbReference>
<keyword evidence="1" id="KW-0540">Nuclease</keyword>
<dbReference type="GO" id="GO:0003677">
    <property type="term" value="F:DNA binding"/>
    <property type="evidence" value="ECO:0007669"/>
    <property type="project" value="UniProtKB-KW"/>
</dbReference>
<dbReference type="EMBL" id="CP016757">
    <property type="protein sequence ID" value="ANZ44918.1"/>
    <property type="molecule type" value="Genomic_DNA"/>
</dbReference>
<protein>
    <recommendedName>
        <fullName evidence="12">DNA 3'-5' helicase</fullName>
        <ecNumber evidence="12">5.6.2.4</ecNumber>
    </recommendedName>
</protein>
<organism evidence="17 18">
    <name type="scientific">Cloacibacillus porcorum</name>
    <dbReference type="NCBI Taxonomy" id="1197717"/>
    <lineage>
        <taxon>Bacteria</taxon>
        <taxon>Thermotogati</taxon>
        <taxon>Synergistota</taxon>
        <taxon>Synergistia</taxon>
        <taxon>Synergistales</taxon>
        <taxon>Synergistaceae</taxon>
        <taxon>Cloacibacillus</taxon>
    </lineage>
</organism>
<comment type="catalytic activity">
    <reaction evidence="11">
        <text>Couples ATP hydrolysis with the unwinding of duplex DNA by translocating in the 3'-5' direction.</text>
        <dbReference type="EC" id="5.6.2.4"/>
    </reaction>
</comment>
<evidence type="ECO:0000256" key="5">
    <source>
        <dbReference type="ARBA" id="ARBA00022806"/>
    </source>
</evidence>
<dbReference type="GO" id="GO:0005829">
    <property type="term" value="C:cytosol"/>
    <property type="evidence" value="ECO:0007669"/>
    <property type="project" value="TreeGrafter"/>
</dbReference>
<evidence type="ECO:0000256" key="8">
    <source>
        <dbReference type="ARBA" id="ARBA00023125"/>
    </source>
</evidence>
<dbReference type="Proteomes" id="UP000093044">
    <property type="component" value="Chromosome"/>
</dbReference>
<comment type="catalytic activity">
    <reaction evidence="13">
        <text>ATP + H2O = ADP + phosphate + H(+)</text>
        <dbReference type="Rhea" id="RHEA:13065"/>
        <dbReference type="ChEBI" id="CHEBI:15377"/>
        <dbReference type="ChEBI" id="CHEBI:15378"/>
        <dbReference type="ChEBI" id="CHEBI:30616"/>
        <dbReference type="ChEBI" id="CHEBI:43474"/>
        <dbReference type="ChEBI" id="CHEBI:456216"/>
        <dbReference type="EC" id="5.6.2.4"/>
    </reaction>
</comment>
<evidence type="ECO:0000313" key="18">
    <source>
        <dbReference type="Proteomes" id="UP000093044"/>
    </source>
</evidence>
<dbReference type="AlphaFoldDB" id="A0A1B2I4L0"/>
<dbReference type="PROSITE" id="PS51198">
    <property type="entry name" value="UVRD_HELICASE_ATP_BIND"/>
    <property type="match status" value="1"/>
</dbReference>
<evidence type="ECO:0000259" key="15">
    <source>
        <dbReference type="PROSITE" id="PS51198"/>
    </source>
</evidence>
<dbReference type="InterPro" id="IPR027417">
    <property type="entry name" value="P-loop_NTPase"/>
</dbReference>
<dbReference type="Pfam" id="PF00580">
    <property type="entry name" value="UvrD-helicase"/>
    <property type="match status" value="1"/>
</dbReference>
<dbReference type="GO" id="GO:0005524">
    <property type="term" value="F:ATP binding"/>
    <property type="evidence" value="ECO:0007669"/>
    <property type="project" value="UniProtKB-UniRule"/>
</dbReference>
<name>A0A1B2I4L0_9BACT</name>
<keyword evidence="6" id="KW-0269">Exonuclease</keyword>
<dbReference type="PANTHER" id="PTHR11070:SF23">
    <property type="entry name" value="RECBCD ENZYME SUBUNIT RECB"/>
    <property type="match status" value="1"/>
</dbReference>
<dbReference type="Pfam" id="PF12705">
    <property type="entry name" value="PDDEXK_1"/>
    <property type="match status" value="1"/>
</dbReference>
<evidence type="ECO:0000259" key="16">
    <source>
        <dbReference type="PROSITE" id="PS51217"/>
    </source>
</evidence>
<dbReference type="InterPro" id="IPR011335">
    <property type="entry name" value="Restrct_endonuc-II-like"/>
</dbReference>
<accession>A0A1B2I4L0</accession>
<dbReference type="InterPro" id="IPR011604">
    <property type="entry name" value="PDDEXK-like_dom_sf"/>
</dbReference>
<evidence type="ECO:0000256" key="9">
    <source>
        <dbReference type="ARBA" id="ARBA00023204"/>
    </source>
</evidence>
<dbReference type="InterPro" id="IPR038726">
    <property type="entry name" value="PDDEXK_AddAB-type"/>
</dbReference>
<evidence type="ECO:0000256" key="4">
    <source>
        <dbReference type="ARBA" id="ARBA00022801"/>
    </source>
</evidence>
<evidence type="ECO:0000313" key="17">
    <source>
        <dbReference type="EMBL" id="ANZ44918.1"/>
    </source>
</evidence>
<dbReference type="GO" id="GO:0043138">
    <property type="term" value="F:3'-5' DNA helicase activity"/>
    <property type="evidence" value="ECO:0007669"/>
    <property type="project" value="UniProtKB-EC"/>
</dbReference>
<keyword evidence="10" id="KW-0413">Isomerase</keyword>
<dbReference type="OrthoDB" id="9810135at2"/>
<dbReference type="SUPFAM" id="SSF52540">
    <property type="entry name" value="P-loop containing nucleoside triphosphate hydrolases"/>
    <property type="match status" value="1"/>
</dbReference>
<evidence type="ECO:0000256" key="6">
    <source>
        <dbReference type="ARBA" id="ARBA00022839"/>
    </source>
</evidence>
<dbReference type="Gene3D" id="3.90.320.10">
    <property type="match status" value="1"/>
</dbReference>
<dbReference type="KEGG" id="cpor:BED41_07430"/>
<feature type="domain" description="UvrD-like helicase ATP-binding" evidence="15">
    <location>
        <begin position="12"/>
        <end position="476"/>
    </location>
</feature>
<keyword evidence="8" id="KW-0238">DNA-binding</keyword>
<dbReference type="InterPro" id="IPR000212">
    <property type="entry name" value="DNA_helicase_UvrD/REP"/>
</dbReference>
<reference evidence="17" key="1">
    <citation type="submission" date="2016-08" db="EMBL/GenBank/DDBJ databases">
        <title>Complete genome of Cloacibacillus porcorum.</title>
        <authorList>
            <person name="Looft T."/>
            <person name="Bayles D.O."/>
            <person name="Alt D.P."/>
        </authorList>
    </citation>
    <scope>NUCLEOTIDE SEQUENCE [LARGE SCALE GENOMIC DNA]</scope>
    <source>
        <strain evidence="17">CL-84</strain>
    </source>
</reference>
<dbReference type="PROSITE" id="PS51217">
    <property type="entry name" value="UVRD_HELICASE_CTER"/>
    <property type="match status" value="1"/>
</dbReference>
<dbReference type="PANTHER" id="PTHR11070">
    <property type="entry name" value="UVRD / RECB / PCRA DNA HELICASE FAMILY MEMBER"/>
    <property type="match status" value="1"/>
</dbReference>
<keyword evidence="4 14" id="KW-0378">Hydrolase</keyword>
<keyword evidence="9" id="KW-0234">DNA repair</keyword>
<keyword evidence="5 14" id="KW-0347">Helicase</keyword>
<evidence type="ECO:0000256" key="12">
    <source>
        <dbReference type="ARBA" id="ARBA00034808"/>
    </source>
</evidence>
<dbReference type="EC" id="5.6.2.4" evidence="12"/>
<dbReference type="SUPFAM" id="SSF52980">
    <property type="entry name" value="Restriction endonuclease-like"/>
    <property type="match status" value="1"/>
</dbReference>
<dbReference type="InterPro" id="IPR014016">
    <property type="entry name" value="UvrD-like_ATP-bd"/>
</dbReference>
<evidence type="ECO:0000256" key="7">
    <source>
        <dbReference type="ARBA" id="ARBA00022840"/>
    </source>
</evidence>
<evidence type="ECO:0000256" key="1">
    <source>
        <dbReference type="ARBA" id="ARBA00022722"/>
    </source>
</evidence>
<dbReference type="GO" id="GO:0009338">
    <property type="term" value="C:exodeoxyribonuclease V complex"/>
    <property type="evidence" value="ECO:0007669"/>
    <property type="project" value="TreeGrafter"/>
</dbReference>
<evidence type="ECO:0000256" key="13">
    <source>
        <dbReference type="ARBA" id="ARBA00048988"/>
    </source>
</evidence>
<dbReference type="InterPro" id="IPR014017">
    <property type="entry name" value="DNA_helicase_UvrD-like_C"/>
</dbReference>
<dbReference type="Gene3D" id="3.40.50.300">
    <property type="entry name" value="P-loop containing nucleotide triphosphate hydrolases"/>
    <property type="match status" value="4"/>
</dbReference>
<dbReference type="GO" id="GO:0000725">
    <property type="term" value="P:recombinational repair"/>
    <property type="evidence" value="ECO:0007669"/>
    <property type="project" value="TreeGrafter"/>
</dbReference>
<dbReference type="GeneID" id="83057681"/>
<dbReference type="Pfam" id="PF13361">
    <property type="entry name" value="UvrD_C"/>
    <property type="match status" value="1"/>
</dbReference>